<keyword evidence="5" id="KW-1185">Reference proteome</keyword>
<name>A0A8T2PA26_9TELE</name>
<dbReference type="Proteomes" id="UP000824540">
    <property type="component" value="Unassembled WGS sequence"/>
</dbReference>
<dbReference type="PANTHER" id="PTHR15225:SF4">
    <property type="entry name" value="N-MYC-INTERACTOR"/>
    <property type="match status" value="1"/>
</dbReference>
<reference evidence="4" key="1">
    <citation type="thesis" date="2021" institute="BYU ScholarsArchive" country="Provo, UT, USA">
        <title>Applications of and Algorithms for Genome Assembly and Genomic Analyses with an Emphasis on Marine Teleosts.</title>
        <authorList>
            <person name="Pickett B.D."/>
        </authorList>
    </citation>
    <scope>NUCLEOTIDE SEQUENCE</scope>
    <source>
        <strain evidence="4">HI-2016</strain>
    </source>
</reference>
<dbReference type="InterPro" id="IPR012677">
    <property type="entry name" value="Nucleotide-bd_a/b_plait_sf"/>
</dbReference>
<feature type="coiled-coil region" evidence="1">
    <location>
        <begin position="55"/>
        <end position="127"/>
    </location>
</feature>
<evidence type="ECO:0000256" key="2">
    <source>
        <dbReference type="SAM" id="MobiDB-lite"/>
    </source>
</evidence>
<dbReference type="Gene3D" id="3.30.70.330">
    <property type="match status" value="1"/>
</dbReference>
<evidence type="ECO:0000313" key="5">
    <source>
        <dbReference type="Proteomes" id="UP000824540"/>
    </source>
</evidence>
<protein>
    <recommendedName>
        <fullName evidence="3">NID domain-containing protein</fullName>
    </recommendedName>
</protein>
<feature type="domain" description="NID" evidence="3">
    <location>
        <begin position="277"/>
        <end position="362"/>
    </location>
</feature>
<evidence type="ECO:0000259" key="3">
    <source>
        <dbReference type="Pfam" id="PF07292"/>
    </source>
</evidence>
<organism evidence="4 5">
    <name type="scientific">Albula glossodonta</name>
    <name type="common">roundjaw bonefish</name>
    <dbReference type="NCBI Taxonomy" id="121402"/>
    <lineage>
        <taxon>Eukaryota</taxon>
        <taxon>Metazoa</taxon>
        <taxon>Chordata</taxon>
        <taxon>Craniata</taxon>
        <taxon>Vertebrata</taxon>
        <taxon>Euteleostomi</taxon>
        <taxon>Actinopterygii</taxon>
        <taxon>Neopterygii</taxon>
        <taxon>Teleostei</taxon>
        <taxon>Albuliformes</taxon>
        <taxon>Albulidae</taxon>
        <taxon>Albula</taxon>
    </lineage>
</organism>
<dbReference type="InterPro" id="IPR009909">
    <property type="entry name" value="Nmi/IFP35_dom"/>
</dbReference>
<dbReference type="AlphaFoldDB" id="A0A8T2PA26"/>
<dbReference type="Pfam" id="PF07292">
    <property type="entry name" value="NID"/>
    <property type="match status" value="2"/>
</dbReference>
<feature type="region of interest" description="Disordered" evidence="2">
    <location>
        <begin position="1"/>
        <end position="23"/>
    </location>
</feature>
<evidence type="ECO:0000313" key="4">
    <source>
        <dbReference type="EMBL" id="KAG9349395.1"/>
    </source>
</evidence>
<keyword evidence="1" id="KW-0175">Coiled coil</keyword>
<dbReference type="PANTHER" id="PTHR15225">
    <property type="entry name" value="INTERFERON-INDUCED PROTEIN 35/NMI N-MYC/STAT INTERACTING PROTEIN"/>
    <property type="match status" value="1"/>
</dbReference>
<gene>
    <name evidence="4" type="ORF">JZ751_027838</name>
</gene>
<dbReference type="EMBL" id="JAFBMS010000009">
    <property type="protein sequence ID" value="KAG9349395.1"/>
    <property type="molecule type" value="Genomic_DNA"/>
</dbReference>
<comment type="caution">
    <text evidence="4">The sequence shown here is derived from an EMBL/GenBank/DDBJ whole genome shotgun (WGS) entry which is preliminary data.</text>
</comment>
<proteinExistence type="predicted"/>
<feature type="domain" description="NID" evidence="3">
    <location>
        <begin position="177"/>
        <end position="264"/>
    </location>
</feature>
<feature type="compositionally biased region" description="Polar residues" evidence="2">
    <location>
        <begin position="1"/>
        <end position="13"/>
    </location>
</feature>
<sequence length="385" mass="44110">MATSEDVSHNETVNGHLLSPEEQNQLTEALKEFEMWKSKVDKADTEKSRLLLEKLDTEESKKIAQKETMDLLEQQKKISDASLQQKKALQESILLLEKNNQALKEQLKEYEDMLKNKRAEHSALQQRFKVKADIPDMKVKFTGVRMEGEEVEENVQDIVSVFTITQKPSFQLRGGQALITFEENKVAENILKLPKCSVTFDKGKMDVKPYQVTLDRSVKFEVHMNVSKKKICFFNAPPYLPDERMRDRLEISFSKPSQGGGEVEEVVYNKDTGSGEVTFLNTGAAEHLVLKKKYIIDTSREIDVHICPHYKYQLKQFQTYCGVPKRTILLGGIEDVLEEEDLQDHLEIHFQKPSNYGGEVESIKYISGRSTAEAYFSEETAETEA</sequence>
<dbReference type="OrthoDB" id="9903237at2759"/>
<accession>A0A8T2PA26</accession>
<evidence type="ECO:0000256" key="1">
    <source>
        <dbReference type="SAM" id="Coils"/>
    </source>
</evidence>
<dbReference type="GO" id="GO:0005737">
    <property type="term" value="C:cytoplasm"/>
    <property type="evidence" value="ECO:0007669"/>
    <property type="project" value="TreeGrafter"/>
</dbReference>